<dbReference type="SUPFAM" id="SSF50965">
    <property type="entry name" value="Galactose oxidase, central domain"/>
    <property type="match status" value="1"/>
</dbReference>
<name>D3B2N4_HETP5</name>
<dbReference type="Gene3D" id="3.30.160.20">
    <property type="match status" value="1"/>
</dbReference>
<dbReference type="GO" id="GO:0005762">
    <property type="term" value="C:mitochondrial large ribosomal subunit"/>
    <property type="evidence" value="ECO:0007669"/>
    <property type="project" value="TreeGrafter"/>
</dbReference>
<dbReference type="SUPFAM" id="SSF110916">
    <property type="entry name" value="Peptidyl-tRNA hydrolase domain-like"/>
    <property type="match status" value="1"/>
</dbReference>
<dbReference type="GeneID" id="31358171"/>
<keyword evidence="2" id="KW-0812">Transmembrane</keyword>
<dbReference type="PROSITE" id="PS00745">
    <property type="entry name" value="RF_PROK_I"/>
    <property type="match status" value="1"/>
</dbReference>
<dbReference type="InterPro" id="IPR011043">
    <property type="entry name" value="Gal_Oxase/kelch_b-propeller"/>
</dbReference>
<comment type="caution">
    <text evidence="4">The sequence shown here is derived from an EMBL/GenBank/DDBJ whole genome shotgun (WGS) entry which is preliminary data.</text>
</comment>
<dbReference type="GO" id="GO:0070126">
    <property type="term" value="P:mitochondrial translational termination"/>
    <property type="evidence" value="ECO:0007669"/>
    <property type="project" value="TreeGrafter"/>
</dbReference>
<evidence type="ECO:0000313" key="5">
    <source>
        <dbReference type="Proteomes" id="UP000001396"/>
    </source>
</evidence>
<protein>
    <recommendedName>
        <fullName evidence="3">Prokaryotic-type class I peptide chain release factors domain-containing protein</fullName>
    </recommendedName>
</protein>
<feature type="coiled-coil region" evidence="1">
    <location>
        <begin position="457"/>
        <end position="484"/>
    </location>
</feature>
<accession>D3B2N4</accession>
<feature type="transmembrane region" description="Helical" evidence="2">
    <location>
        <begin position="12"/>
        <end position="33"/>
    </location>
</feature>
<dbReference type="GO" id="GO:0004045">
    <property type="term" value="F:peptidyl-tRNA hydrolase activity"/>
    <property type="evidence" value="ECO:0007669"/>
    <property type="project" value="TreeGrafter"/>
</dbReference>
<dbReference type="PANTHER" id="PTHR11075">
    <property type="entry name" value="PEPTIDE CHAIN RELEASE FACTOR"/>
    <property type="match status" value="1"/>
</dbReference>
<gene>
    <name evidence="4" type="ORF">PPL_02648</name>
</gene>
<dbReference type="InParanoid" id="D3B2N4"/>
<dbReference type="InterPro" id="IPR000352">
    <property type="entry name" value="Pep_chain_release_fac_I"/>
</dbReference>
<dbReference type="AlphaFoldDB" id="D3B2N4"/>
<proteinExistence type="predicted"/>
<dbReference type="Pfam" id="PF00472">
    <property type="entry name" value="RF-1"/>
    <property type="match status" value="1"/>
</dbReference>
<dbReference type="STRING" id="670386.D3B2N4"/>
<dbReference type="PANTHER" id="PTHR11075:SF54">
    <property type="entry name" value="LARGE RIBOSOMAL SUBUNIT PROTEIN ML62"/>
    <property type="match status" value="1"/>
</dbReference>
<dbReference type="Gene3D" id="2.120.10.80">
    <property type="entry name" value="Kelch-type beta propeller"/>
    <property type="match status" value="1"/>
</dbReference>
<keyword evidence="2" id="KW-1133">Transmembrane helix</keyword>
<dbReference type="RefSeq" id="XP_020435699.1">
    <property type="nucleotide sequence ID" value="XM_020573627.1"/>
</dbReference>
<evidence type="ECO:0000313" key="4">
    <source>
        <dbReference type="EMBL" id="EFA83582.1"/>
    </source>
</evidence>
<evidence type="ECO:0000259" key="3">
    <source>
        <dbReference type="PROSITE" id="PS00745"/>
    </source>
</evidence>
<keyword evidence="2" id="KW-0472">Membrane</keyword>
<keyword evidence="5" id="KW-1185">Reference proteome</keyword>
<sequence>MITIVNKTNRLNQYSISSLFVANYSSVTFYLYFSTTLQKQRSNVKIHVPREKIDFQFSRSSGAGGQNVNKVNTKVEARFNLDNADWLSEHCRDTLRMQYAKNITSDGEFVINSSKHREQKLNVSDVIEKLEKIVTKASIIPKERLPTDVPTYAEEKRKKDKMNLMEFNCLISTLNLFNLEMKSANSNYNYYNGNSVFNDQQQQQPIIYNFSNEPQQQLFQFNFQQPQQQQQQDFFQLPEQSNEFLISNEYASAVSTGSYLYDFQQNNELDRMLVDNNSLQQQQQPLKSISTNTNNINSFQDTISTIPIYNIDTNCSSADQMIVIPTDINFYVYKVLSWLINYDSNYIINYYNLQSMELIKYSLECAKNVLVAHETPMSFFPLVLYYADKFVNRCGINHKQIFNLLLISSVMCVKFWGETVRVDYQVLGKFFNFTGKDFCYMEKLFLNGINFELYVHNNLIKEFLEQLEKEKESFESKCDFFHCEHITDIKESLDSNKILKFSDDQEDESVSSVYSNRIEELWETIKLSTDRYRSLFEKEETISDHFRKLHEYLTLEEYKLKKPIVEDKDRIKQHFDTSLDLLRKLIGIINLNSNNISKISESSEGSNSYGDSIEPDTQDRYSFKSALESVEKSKSLLEFVEDNKKTLFYFHNEILTKMMEHYDNDYNVMLLDLLYKFNRKFSLMTKPDIMSNLLKSVKNYRLTVSDFDFDKLNEIIQLSIQLDLDCRHQAYIFSLHYSRLKSDGMLIGTDNNSVEQLSMKHLPNTFNSVVSVGEFIYVFGGNDSERTCHRLSVKTRELITEEMTGIKGGTYISVCYDGEDHIYLVCGFENDKHIDRVDRYNIRTNKFETHGEIPLFSYLLVSFVYNGKLYSIQQYSRELVIYDIATKKSETHSSTHLFSHSMSACTDGNGNVYIHSSEKQFIRFNVTTKQSVTLKSTDIESHGATLSMLYHHNNNNKNNCNTDNNNNNDYIYLMGGVIFKNHRYSLKYDNWETFYNEDNRIRGGYGSALLYPNQICRVLDAIFCIHKRINHILATVSISSVLKNH</sequence>
<reference evidence="4 5" key="1">
    <citation type="journal article" date="2011" name="Genome Res.">
        <title>Phylogeny-wide analysis of social amoeba genomes highlights ancient origins for complex intercellular communication.</title>
        <authorList>
            <person name="Heidel A.J."/>
            <person name="Lawal H.M."/>
            <person name="Felder M."/>
            <person name="Schilde C."/>
            <person name="Helps N.R."/>
            <person name="Tunggal B."/>
            <person name="Rivero F."/>
            <person name="John U."/>
            <person name="Schleicher M."/>
            <person name="Eichinger L."/>
            <person name="Platzer M."/>
            <person name="Noegel A.A."/>
            <person name="Schaap P."/>
            <person name="Gloeckner G."/>
        </authorList>
    </citation>
    <scope>NUCLEOTIDE SEQUENCE [LARGE SCALE GENOMIC DNA]</scope>
    <source>
        <strain evidence="5">ATCC 26659 / Pp 5 / PN500</strain>
    </source>
</reference>
<organism evidence="4 5">
    <name type="scientific">Heterostelium pallidum (strain ATCC 26659 / Pp 5 / PN500)</name>
    <name type="common">Cellular slime mold</name>
    <name type="synonym">Polysphondylium pallidum</name>
    <dbReference type="NCBI Taxonomy" id="670386"/>
    <lineage>
        <taxon>Eukaryota</taxon>
        <taxon>Amoebozoa</taxon>
        <taxon>Evosea</taxon>
        <taxon>Eumycetozoa</taxon>
        <taxon>Dictyostelia</taxon>
        <taxon>Acytosteliales</taxon>
        <taxon>Acytosteliaceae</taxon>
        <taxon>Heterostelium</taxon>
    </lineage>
</organism>
<keyword evidence="1" id="KW-0175">Coiled coil</keyword>
<feature type="domain" description="Prokaryotic-type class I peptide chain release factors" evidence="3">
    <location>
        <begin position="59"/>
        <end position="75"/>
    </location>
</feature>
<dbReference type="GO" id="GO:0016150">
    <property type="term" value="F:translation release factor activity, codon nonspecific"/>
    <property type="evidence" value="ECO:0007669"/>
    <property type="project" value="TreeGrafter"/>
</dbReference>
<evidence type="ECO:0000256" key="1">
    <source>
        <dbReference type="SAM" id="Coils"/>
    </source>
</evidence>
<evidence type="ECO:0000256" key="2">
    <source>
        <dbReference type="SAM" id="Phobius"/>
    </source>
</evidence>
<dbReference type="Proteomes" id="UP000001396">
    <property type="component" value="Unassembled WGS sequence"/>
</dbReference>
<dbReference type="InterPro" id="IPR015915">
    <property type="entry name" value="Kelch-typ_b-propeller"/>
</dbReference>
<dbReference type="EMBL" id="ADBJ01000010">
    <property type="protein sequence ID" value="EFA83582.1"/>
    <property type="molecule type" value="Genomic_DNA"/>
</dbReference>
<dbReference type="InterPro" id="IPR052104">
    <property type="entry name" value="Mito_Release_Factor_mL62"/>
</dbReference>